<dbReference type="Proteomes" id="UP000254060">
    <property type="component" value="Unassembled WGS sequence"/>
</dbReference>
<feature type="transmembrane region" description="Helical" evidence="8">
    <location>
        <begin position="159"/>
        <end position="181"/>
    </location>
</feature>
<comment type="similarity">
    <text evidence="2">Belongs to the autoinducer-2 exporter (AI-2E) (TC 2.A.86) family.</text>
</comment>
<dbReference type="GO" id="GO:0055085">
    <property type="term" value="P:transmembrane transport"/>
    <property type="evidence" value="ECO:0007669"/>
    <property type="project" value="TreeGrafter"/>
</dbReference>
<feature type="transmembrane region" description="Helical" evidence="8">
    <location>
        <begin position="37"/>
        <end position="62"/>
    </location>
</feature>
<feature type="transmembrane region" description="Helical" evidence="8">
    <location>
        <begin position="231"/>
        <end position="261"/>
    </location>
</feature>
<evidence type="ECO:0000256" key="5">
    <source>
        <dbReference type="ARBA" id="ARBA00022692"/>
    </source>
</evidence>
<sequence>MELNRQLILKLSVIGLIFLVLWRVISEPDTISRVLQYTFQLLTPVIMGIAIALLLNTVLSYMEERFALKRYQGLLIVYVTFIGLLVISAVTLFPRIYSSVSSLIEELPFYIRQIDGFLGQLNTFLHDYNETIAQTLDFKRFEERYSGWVEAAVLSSVSYVSSFTMTLINFLIGIVISIYLLKDKEVFARMFKRLLYAMFPVATAKTTIDIFQEMDYIFKRYIIGKSLDCLIIGVMAVVGLLVIGAPYALLLGVIIGILNFIPYVGPLLGMIPAFIITYFYDPFTAVLVLVFIFLLQQFDGLWLGPKILGDSVGITPFWVITSIIIGGSLFGLVGMFVSVPVTAMIQVILSRLIDYRLTRKNLNELL</sequence>
<evidence type="ECO:0000256" key="1">
    <source>
        <dbReference type="ARBA" id="ARBA00004651"/>
    </source>
</evidence>
<feature type="transmembrane region" description="Helical" evidence="8">
    <location>
        <begin position="74"/>
        <end position="97"/>
    </location>
</feature>
<evidence type="ECO:0000256" key="2">
    <source>
        <dbReference type="ARBA" id="ARBA00009773"/>
    </source>
</evidence>
<dbReference type="RefSeq" id="WP_029334997.1">
    <property type="nucleotide sequence ID" value="NZ_UGGP01000001.1"/>
</dbReference>
<protein>
    <submittedName>
        <fullName evidence="9">Pheromone autoinducer 2 transporter</fullName>
    </submittedName>
</protein>
<feature type="transmembrane region" description="Helical" evidence="8">
    <location>
        <begin position="316"/>
        <end position="349"/>
    </location>
</feature>
<accession>A0A377FTG5</accession>
<feature type="transmembrane region" description="Helical" evidence="8">
    <location>
        <begin position="7"/>
        <end position="25"/>
    </location>
</feature>
<gene>
    <name evidence="9" type="primary">yhhT_1</name>
    <name evidence="9" type="ORF">NCTC13163_01474</name>
</gene>
<dbReference type="PANTHER" id="PTHR21716">
    <property type="entry name" value="TRANSMEMBRANE PROTEIN"/>
    <property type="match status" value="1"/>
</dbReference>
<dbReference type="GO" id="GO:0005886">
    <property type="term" value="C:plasma membrane"/>
    <property type="evidence" value="ECO:0007669"/>
    <property type="project" value="UniProtKB-SubCell"/>
</dbReference>
<evidence type="ECO:0000256" key="7">
    <source>
        <dbReference type="ARBA" id="ARBA00023136"/>
    </source>
</evidence>
<dbReference type="OrthoDB" id="9793390at2"/>
<comment type="subcellular location">
    <subcellularLocation>
        <location evidence="1">Cell membrane</location>
        <topology evidence="1">Multi-pass membrane protein</topology>
    </subcellularLocation>
</comment>
<name>A0A377FTG5_9BACL</name>
<evidence type="ECO:0000313" key="9">
    <source>
        <dbReference type="EMBL" id="STO08107.1"/>
    </source>
</evidence>
<evidence type="ECO:0000313" key="10">
    <source>
        <dbReference type="Proteomes" id="UP000254060"/>
    </source>
</evidence>
<keyword evidence="3" id="KW-0813">Transport</keyword>
<evidence type="ECO:0000256" key="4">
    <source>
        <dbReference type="ARBA" id="ARBA00022475"/>
    </source>
</evidence>
<keyword evidence="4" id="KW-1003">Cell membrane</keyword>
<dbReference type="AlphaFoldDB" id="A0A377FTG5"/>
<reference evidence="9 10" key="1">
    <citation type="submission" date="2018-06" db="EMBL/GenBank/DDBJ databases">
        <authorList>
            <consortium name="Pathogen Informatics"/>
            <person name="Doyle S."/>
        </authorList>
    </citation>
    <scope>NUCLEOTIDE SEQUENCE [LARGE SCALE GENOMIC DNA]</scope>
    <source>
        <strain evidence="9 10">NCTC13163</strain>
    </source>
</reference>
<proteinExistence type="inferred from homology"/>
<dbReference type="PANTHER" id="PTHR21716:SF53">
    <property type="entry name" value="PERMEASE PERM-RELATED"/>
    <property type="match status" value="1"/>
</dbReference>
<keyword evidence="7 8" id="KW-0472">Membrane</keyword>
<dbReference type="InterPro" id="IPR002549">
    <property type="entry name" value="AI-2E-like"/>
</dbReference>
<dbReference type="EMBL" id="UGGP01000001">
    <property type="protein sequence ID" value="STO08107.1"/>
    <property type="molecule type" value="Genomic_DNA"/>
</dbReference>
<evidence type="ECO:0000256" key="8">
    <source>
        <dbReference type="SAM" id="Phobius"/>
    </source>
</evidence>
<dbReference type="Pfam" id="PF01594">
    <property type="entry name" value="AI-2E_transport"/>
    <property type="match status" value="1"/>
</dbReference>
<dbReference type="STRING" id="1397694.GCA_000702585_01973"/>
<evidence type="ECO:0000256" key="6">
    <source>
        <dbReference type="ARBA" id="ARBA00022989"/>
    </source>
</evidence>
<feature type="transmembrane region" description="Helical" evidence="8">
    <location>
        <begin position="273"/>
        <end position="296"/>
    </location>
</feature>
<keyword evidence="5 8" id="KW-0812">Transmembrane</keyword>
<evidence type="ECO:0000256" key="3">
    <source>
        <dbReference type="ARBA" id="ARBA00022448"/>
    </source>
</evidence>
<keyword evidence="6 8" id="KW-1133">Transmembrane helix</keyword>
<organism evidence="9 10">
    <name type="scientific">Exiguobacterium aurantiacum</name>
    <dbReference type="NCBI Taxonomy" id="33987"/>
    <lineage>
        <taxon>Bacteria</taxon>
        <taxon>Bacillati</taxon>
        <taxon>Bacillota</taxon>
        <taxon>Bacilli</taxon>
        <taxon>Bacillales</taxon>
        <taxon>Bacillales Family XII. Incertae Sedis</taxon>
        <taxon>Exiguobacterium</taxon>
    </lineage>
</organism>